<dbReference type="EMBL" id="BJND01000097">
    <property type="protein sequence ID" value="GEC10200.1"/>
    <property type="molecule type" value="Genomic_DNA"/>
</dbReference>
<evidence type="ECO:0000313" key="3">
    <source>
        <dbReference type="Proteomes" id="UP000317881"/>
    </source>
</evidence>
<comment type="caution">
    <text evidence="2">The sequence shown here is derived from an EMBL/GenBank/DDBJ whole genome shotgun (WGS) entry which is preliminary data.</text>
</comment>
<feature type="compositionally biased region" description="Basic and acidic residues" evidence="1">
    <location>
        <begin position="45"/>
        <end position="78"/>
    </location>
</feature>
<protein>
    <submittedName>
        <fullName evidence="2">Uncharacterized protein</fullName>
    </submittedName>
</protein>
<gene>
    <name evidence="2" type="ORF">SSP24_78550</name>
</gene>
<evidence type="ECO:0000256" key="1">
    <source>
        <dbReference type="SAM" id="MobiDB-lite"/>
    </source>
</evidence>
<dbReference type="Proteomes" id="UP000317881">
    <property type="component" value="Unassembled WGS sequence"/>
</dbReference>
<sequence length="185" mass="19144">MAPYSRLGGIDKITPRETSGASATRPLGDAMQPSKDAPPYGPGSVERRLREEFVRNEHRPDSAARMARDVIGHQDGRLRVTSRALLGTNPDEPGSPKAPPPSPRCCSHSEPPSRCRPGSFGGRGREAAVGGSLVATALAAAVIGGALSRSLHRGVVRGAVRQLVVLTAAAGVTFAPGRLVGTSLA</sequence>
<dbReference type="AlphaFoldDB" id="A0A4Y3VX17"/>
<reference evidence="2 3" key="1">
    <citation type="submission" date="2019-06" db="EMBL/GenBank/DDBJ databases">
        <title>Whole genome shotgun sequence of Streptomyces spinoverrucosus NBRC 14228.</title>
        <authorList>
            <person name="Hosoyama A."/>
            <person name="Uohara A."/>
            <person name="Ohji S."/>
            <person name="Ichikawa N."/>
        </authorList>
    </citation>
    <scope>NUCLEOTIDE SEQUENCE [LARGE SCALE GENOMIC DNA]</scope>
    <source>
        <strain evidence="2 3">NBRC 14228</strain>
    </source>
</reference>
<evidence type="ECO:0000313" key="2">
    <source>
        <dbReference type="EMBL" id="GEC10200.1"/>
    </source>
</evidence>
<accession>A0A4Y3VX17</accession>
<keyword evidence="3" id="KW-1185">Reference proteome</keyword>
<feature type="region of interest" description="Disordered" evidence="1">
    <location>
        <begin position="1"/>
        <end position="123"/>
    </location>
</feature>
<organism evidence="2 3">
    <name type="scientific">Streptomyces spinoverrucosus</name>
    <dbReference type="NCBI Taxonomy" id="284043"/>
    <lineage>
        <taxon>Bacteria</taxon>
        <taxon>Bacillati</taxon>
        <taxon>Actinomycetota</taxon>
        <taxon>Actinomycetes</taxon>
        <taxon>Kitasatosporales</taxon>
        <taxon>Streptomycetaceae</taxon>
        <taxon>Streptomyces</taxon>
    </lineage>
</organism>
<proteinExistence type="predicted"/>
<name>A0A4Y3VX17_9ACTN</name>